<gene>
    <name evidence="2" type="ORF">HDC09483</name>
</gene>
<sequence>MVYFIFFRFSIPSFRRRSLSAWLSGVWHYFPARYCLLAGFRLVDDTVPEPESPLPTADRLAVAKVGASRPRRAPSLSPLTVPPTPSATPPSYPYLHLEENLHHKLSSHRFPHISTTPARLEPNSMSPLLAAKTLKQLRNRYKYKCALGDLCCVPEASPPNPLPPSIIHRKTDNCPATRLRRRLSMPISGRRYDECKIPNPDSRFTSPGVNDIRDIGLKVEGYRVLFGVN</sequence>
<reference evidence="2" key="1">
    <citation type="journal article" date="2003" name="Genome Biol.">
        <title>An integrated gene annotation and transcriptional profiling approach towards the full gene content of the Drosophila genome.</title>
        <authorList>
            <person name="Hild M."/>
            <person name="Beckmann B."/>
            <person name="Haas S.A."/>
            <person name="Koch B."/>
            <person name="Solovyev V."/>
            <person name="Busold C."/>
            <person name="Fellenberg K."/>
            <person name="Boutros M."/>
            <person name="Vingron M."/>
            <person name="Sauer F."/>
            <person name="Hoheisel J.D."/>
            <person name="Paro R."/>
        </authorList>
    </citation>
    <scope>NUCLEOTIDE SEQUENCE</scope>
</reference>
<organism evidence="2">
    <name type="scientific">Drosophila melanogaster</name>
    <name type="common">Fruit fly</name>
    <dbReference type="NCBI Taxonomy" id="7227"/>
    <lineage>
        <taxon>Eukaryota</taxon>
        <taxon>Metazoa</taxon>
        <taxon>Ecdysozoa</taxon>
        <taxon>Arthropoda</taxon>
        <taxon>Hexapoda</taxon>
        <taxon>Insecta</taxon>
        <taxon>Pterygota</taxon>
        <taxon>Neoptera</taxon>
        <taxon>Endopterygota</taxon>
        <taxon>Diptera</taxon>
        <taxon>Brachycera</taxon>
        <taxon>Muscomorpha</taxon>
        <taxon>Ephydroidea</taxon>
        <taxon>Drosophilidae</taxon>
        <taxon>Drosophila</taxon>
        <taxon>Sophophora</taxon>
    </lineage>
</organism>
<feature type="region of interest" description="Disordered" evidence="1">
    <location>
        <begin position="68"/>
        <end position="88"/>
    </location>
</feature>
<protein>
    <submittedName>
        <fullName evidence="2">HDC09483</fullName>
    </submittedName>
</protein>
<evidence type="ECO:0000313" key="2">
    <source>
        <dbReference type="EMBL" id="DAA02897.1"/>
    </source>
</evidence>
<dbReference type="EMBL" id="BK002052">
    <property type="protein sequence ID" value="DAA02897.1"/>
    <property type="molecule type" value="Genomic_DNA"/>
</dbReference>
<proteinExistence type="predicted"/>
<name>Q6ILG4_DROME</name>
<accession>Q6ILG4</accession>
<evidence type="ECO:0000256" key="1">
    <source>
        <dbReference type="SAM" id="MobiDB-lite"/>
    </source>
</evidence>
<dbReference type="AlphaFoldDB" id="Q6ILG4"/>